<accession>A0A6P8H9K8</accession>
<feature type="compositionally biased region" description="Basic and acidic residues" evidence="2">
    <location>
        <begin position="17"/>
        <end position="48"/>
    </location>
</feature>
<reference evidence="4" key="1">
    <citation type="submission" date="2025-08" db="UniProtKB">
        <authorList>
            <consortium name="RefSeq"/>
        </authorList>
    </citation>
    <scope>IDENTIFICATION</scope>
    <source>
        <tissue evidence="4">Tentacle</tissue>
    </source>
</reference>
<feature type="compositionally biased region" description="Basic and acidic residues" evidence="2">
    <location>
        <begin position="61"/>
        <end position="96"/>
    </location>
</feature>
<protein>
    <submittedName>
        <fullName evidence="4">Lamin-like protein</fullName>
    </submittedName>
</protein>
<proteinExistence type="predicted"/>
<dbReference type="KEGG" id="aten:116289105"/>
<keyword evidence="1" id="KW-0175">Coiled coil</keyword>
<dbReference type="OrthoDB" id="5969558at2759"/>
<evidence type="ECO:0000256" key="2">
    <source>
        <dbReference type="SAM" id="MobiDB-lite"/>
    </source>
</evidence>
<name>A0A6P8H9K8_ACTTE</name>
<evidence type="ECO:0000313" key="3">
    <source>
        <dbReference type="Proteomes" id="UP000515163"/>
    </source>
</evidence>
<feature type="region of interest" description="Disordered" evidence="2">
    <location>
        <begin position="1"/>
        <end position="129"/>
    </location>
</feature>
<gene>
    <name evidence="4" type="primary">LOC116289105</name>
</gene>
<sequence>MHVELGSQQRYPCNSSRIRDMNDHEHEFLEDDKTPSTIEELKRRKAQLENENSDLSMKLQEGQRLKTKLQESRKDGKKLVHNREKLKNLKSERQETSHNVVGGYQKKVEDESEATARDEPPTDTAYKEEHHSITAPLITEIHALKLENSMLVKGKRKVEEQRDSVVQELAALNTKHDKLLGVCNRLESEIHRLSSLVVKSKSQTSEQEEGIEILKEQLRCYQEDIKSLQGELQSTKRSNEQMKTELNEARLVIRDMRRQPPSVQVYPAAAMVEPVYRTYDERGYRYGREPLGYAMMRTYSGECLMPMRDANLRRGTPSKKAFLTPDETAVVDNEVVDHSLASSKSI</sequence>
<evidence type="ECO:0000313" key="4">
    <source>
        <dbReference type="RefSeq" id="XP_031551853.1"/>
    </source>
</evidence>
<feature type="compositionally biased region" description="Basic and acidic residues" evidence="2">
    <location>
        <begin position="106"/>
        <end position="129"/>
    </location>
</feature>
<dbReference type="InParanoid" id="A0A6P8H9K8"/>
<evidence type="ECO:0000256" key="1">
    <source>
        <dbReference type="SAM" id="Coils"/>
    </source>
</evidence>
<dbReference type="RefSeq" id="XP_031551853.1">
    <property type="nucleotide sequence ID" value="XM_031695993.1"/>
</dbReference>
<keyword evidence="3" id="KW-1185">Reference proteome</keyword>
<feature type="coiled-coil region" evidence="1">
    <location>
        <begin position="155"/>
        <end position="259"/>
    </location>
</feature>
<feature type="compositionally biased region" description="Polar residues" evidence="2">
    <location>
        <begin position="1"/>
        <end position="16"/>
    </location>
</feature>
<dbReference type="AlphaFoldDB" id="A0A6P8H9K8"/>
<dbReference type="Proteomes" id="UP000515163">
    <property type="component" value="Unplaced"/>
</dbReference>
<organism evidence="3 4">
    <name type="scientific">Actinia tenebrosa</name>
    <name type="common">Australian red waratah sea anemone</name>
    <dbReference type="NCBI Taxonomy" id="6105"/>
    <lineage>
        <taxon>Eukaryota</taxon>
        <taxon>Metazoa</taxon>
        <taxon>Cnidaria</taxon>
        <taxon>Anthozoa</taxon>
        <taxon>Hexacorallia</taxon>
        <taxon>Actiniaria</taxon>
        <taxon>Actiniidae</taxon>
        <taxon>Actinia</taxon>
    </lineage>
</organism>
<dbReference type="GeneID" id="116289105"/>